<organism evidence="6 7">
    <name type="scientific">Dictyobacter vulcani</name>
    <dbReference type="NCBI Taxonomy" id="2607529"/>
    <lineage>
        <taxon>Bacteria</taxon>
        <taxon>Bacillati</taxon>
        <taxon>Chloroflexota</taxon>
        <taxon>Ktedonobacteria</taxon>
        <taxon>Ktedonobacterales</taxon>
        <taxon>Dictyobacteraceae</taxon>
        <taxon>Dictyobacter</taxon>
    </lineage>
</organism>
<evidence type="ECO:0000313" key="7">
    <source>
        <dbReference type="Proteomes" id="UP000326912"/>
    </source>
</evidence>
<dbReference type="InterPro" id="IPR002818">
    <property type="entry name" value="DJ-1/PfpI"/>
</dbReference>
<dbReference type="GO" id="GO:0005737">
    <property type="term" value="C:cytoplasm"/>
    <property type="evidence" value="ECO:0007669"/>
    <property type="project" value="TreeGrafter"/>
</dbReference>
<dbReference type="InterPro" id="IPR050325">
    <property type="entry name" value="Prot/Nucl_acid_deglycase"/>
</dbReference>
<sequence length="166" mass="17775">MSTAKRVLIVVTSHDRIDENHPTGLWFEEFATPYQEFIAQGFEVVVASPRGGNIPIDPTSEPKPEEAAKAAQARGVLRNTLPLNEIAGAAKFDAIFLPGGHGTMFDLPDNTKLQQLLGEFAGENKVVAAVCHGPPVSSMHVWPMAPHSSQAKPSPPSPTTRSAKSN</sequence>
<name>A0A5J4KZV4_9CHLR</name>
<dbReference type="EMBL" id="BKZW01000004">
    <property type="protein sequence ID" value="GER91599.1"/>
    <property type="molecule type" value="Genomic_DNA"/>
</dbReference>
<dbReference type="GO" id="GO:0019172">
    <property type="term" value="F:glyoxalase III activity"/>
    <property type="evidence" value="ECO:0007669"/>
    <property type="project" value="TreeGrafter"/>
</dbReference>
<evidence type="ECO:0000256" key="1">
    <source>
        <dbReference type="ARBA" id="ARBA00023016"/>
    </source>
</evidence>
<keyword evidence="7" id="KW-1185">Reference proteome</keyword>
<evidence type="ECO:0000256" key="2">
    <source>
        <dbReference type="ARBA" id="ARBA00023239"/>
    </source>
</evidence>
<feature type="domain" description="DJ-1/PfpI" evidence="5">
    <location>
        <begin position="29"/>
        <end position="136"/>
    </location>
</feature>
<evidence type="ECO:0000259" key="5">
    <source>
        <dbReference type="Pfam" id="PF01965"/>
    </source>
</evidence>
<keyword evidence="1" id="KW-0346">Stress response</keyword>
<dbReference type="PANTHER" id="PTHR48094">
    <property type="entry name" value="PROTEIN/NUCLEIC ACID DEGLYCASE DJ-1-RELATED"/>
    <property type="match status" value="1"/>
</dbReference>
<proteinExistence type="inferred from homology"/>
<evidence type="ECO:0000256" key="3">
    <source>
        <dbReference type="ARBA" id="ARBA00038493"/>
    </source>
</evidence>
<dbReference type="PANTHER" id="PTHR48094:SF11">
    <property type="entry name" value="GLUTATHIONE-INDEPENDENT GLYOXALASE HSP31-RELATED"/>
    <property type="match status" value="1"/>
</dbReference>
<gene>
    <name evidence="6" type="ORF">KDW_57610</name>
</gene>
<feature type="region of interest" description="Disordered" evidence="4">
    <location>
        <begin position="143"/>
        <end position="166"/>
    </location>
</feature>
<evidence type="ECO:0000256" key="4">
    <source>
        <dbReference type="SAM" id="MobiDB-lite"/>
    </source>
</evidence>
<dbReference type="Gene3D" id="3.40.50.880">
    <property type="match status" value="1"/>
</dbReference>
<dbReference type="GO" id="GO:0019243">
    <property type="term" value="P:methylglyoxal catabolic process to D-lactate via S-lactoyl-glutathione"/>
    <property type="evidence" value="ECO:0007669"/>
    <property type="project" value="TreeGrafter"/>
</dbReference>
<keyword evidence="2" id="KW-0456">Lyase</keyword>
<dbReference type="Proteomes" id="UP000326912">
    <property type="component" value="Unassembled WGS sequence"/>
</dbReference>
<comment type="similarity">
    <text evidence="3">Belongs to the peptidase C56 family. HSP31-like subfamily.</text>
</comment>
<dbReference type="CDD" id="cd03141">
    <property type="entry name" value="GATase1_Hsp31_like"/>
    <property type="match status" value="1"/>
</dbReference>
<dbReference type="InterPro" id="IPR029062">
    <property type="entry name" value="Class_I_gatase-like"/>
</dbReference>
<dbReference type="Pfam" id="PF01965">
    <property type="entry name" value="DJ-1_PfpI"/>
    <property type="match status" value="1"/>
</dbReference>
<dbReference type="AlphaFoldDB" id="A0A5J4KZV4"/>
<comment type="caution">
    <text evidence="6">The sequence shown here is derived from an EMBL/GenBank/DDBJ whole genome shotgun (WGS) entry which is preliminary data.</text>
</comment>
<reference evidence="6 7" key="1">
    <citation type="submission" date="2019-10" db="EMBL/GenBank/DDBJ databases">
        <title>Dictyobacter vulcani sp. nov., within the class Ktedonobacteria, isolated from soil of volcanic Mt. Zao.</title>
        <authorList>
            <person name="Zheng Y."/>
            <person name="Wang C.M."/>
            <person name="Sakai Y."/>
            <person name="Abe K."/>
            <person name="Yokota A."/>
            <person name="Yabe S."/>
        </authorList>
    </citation>
    <scope>NUCLEOTIDE SEQUENCE [LARGE SCALE GENOMIC DNA]</scope>
    <source>
        <strain evidence="6 7">W12</strain>
    </source>
</reference>
<accession>A0A5J4KZV4</accession>
<protein>
    <recommendedName>
        <fullName evidence="5">DJ-1/PfpI domain-containing protein</fullName>
    </recommendedName>
</protein>
<evidence type="ECO:0000313" key="6">
    <source>
        <dbReference type="EMBL" id="GER91599.1"/>
    </source>
</evidence>
<dbReference type="SUPFAM" id="SSF52317">
    <property type="entry name" value="Class I glutamine amidotransferase-like"/>
    <property type="match status" value="1"/>
</dbReference>